<dbReference type="STRING" id="765915.A0A1Y2H7V3"/>
<sequence>MSSFSIQLVATAKSTPLTLESLVAAANRFHASLPPRVAFPTSANTLANLYARLGSSTASGQHHELVDQAKGTRILVPATLVPVLNAFLERKRTSGSSVEQSLYTGMDWHALVQRLIACRPFAFLCPRDTTLTRCGQYYGTATRNWKLVGTEQESEPLTLANYLSYEEMALASLLAVSSPTTFINDGERANCGRPGQAGSFVPFGIFIGAVGTRFEVADEMEARFMASMGSDAAANPPPRWPIRDEWRAFYDPVLRLEGNKNRDIVSRSRCLLDLDMWRFRIRTTIALIVAEAEARAKEYGRAAYVRLVGLGLGVWSIIPDVQAQAYVEETINAIEQSHASHVAVLDLCWIPLGEGDGLRFPTFVKTKAGRSVEVRLTRNAPATPLMGLDKDFLLVATYAWDGNAYPGNEFWLGSAHLAASGDPAAAACCTIAEIQNPLVNGWLLENVVVHE</sequence>
<dbReference type="OrthoDB" id="6357136at2759"/>
<evidence type="ECO:0000313" key="2">
    <source>
        <dbReference type="Proteomes" id="UP000193411"/>
    </source>
</evidence>
<evidence type="ECO:0000313" key="1">
    <source>
        <dbReference type="EMBL" id="ORZ30666.1"/>
    </source>
</evidence>
<gene>
    <name evidence="1" type="ORF">BCR44DRAFT_55962</name>
</gene>
<comment type="caution">
    <text evidence="1">The sequence shown here is derived from an EMBL/GenBank/DDBJ whole genome shotgun (WGS) entry which is preliminary data.</text>
</comment>
<name>A0A1Y2H7V3_9FUNG</name>
<protein>
    <submittedName>
        <fullName evidence="1">Uncharacterized protein</fullName>
    </submittedName>
</protein>
<dbReference type="InterPro" id="IPR032063">
    <property type="entry name" value="MavL-like"/>
</dbReference>
<keyword evidence="2" id="KW-1185">Reference proteome</keyword>
<proteinExistence type="predicted"/>
<reference evidence="1 2" key="1">
    <citation type="submission" date="2016-07" db="EMBL/GenBank/DDBJ databases">
        <title>Pervasive Adenine N6-methylation of Active Genes in Fungi.</title>
        <authorList>
            <consortium name="DOE Joint Genome Institute"/>
            <person name="Mondo S.J."/>
            <person name="Dannebaum R.O."/>
            <person name="Kuo R.C."/>
            <person name="Labutti K."/>
            <person name="Haridas S."/>
            <person name="Kuo A."/>
            <person name="Salamov A."/>
            <person name="Ahrendt S.R."/>
            <person name="Lipzen A."/>
            <person name="Sullivan W."/>
            <person name="Andreopoulos W.B."/>
            <person name="Clum A."/>
            <person name="Lindquist E."/>
            <person name="Daum C."/>
            <person name="Ramamoorthy G.K."/>
            <person name="Gryganskyi A."/>
            <person name="Culley D."/>
            <person name="Magnuson J.K."/>
            <person name="James T.Y."/>
            <person name="O'Malley M.A."/>
            <person name="Stajich J.E."/>
            <person name="Spatafora J.W."/>
            <person name="Visel A."/>
            <person name="Grigoriev I.V."/>
        </authorList>
    </citation>
    <scope>NUCLEOTIDE SEQUENCE [LARGE SCALE GENOMIC DNA]</scope>
    <source>
        <strain evidence="1 2">PL171</strain>
    </source>
</reference>
<accession>A0A1Y2H7V3</accession>
<dbReference type="EMBL" id="MCFL01000077">
    <property type="protein sequence ID" value="ORZ30666.1"/>
    <property type="molecule type" value="Genomic_DNA"/>
</dbReference>
<dbReference type="Proteomes" id="UP000193411">
    <property type="component" value="Unassembled WGS sequence"/>
</dbReference>
<organism evidence="1 2">
    <name type="scientific">Catenaria anguillulae PL171</name>
    <dbReference type="NCBI Taxonomy" id="765915"/>
    <lineage>
        <taxon>Eukaryota</taxon>
        <taxon>Fungi</taxon>
        <taxon>Fungi incertae sedis</taxon>
        <taxon>Blastocladiomycota</taxon>
        <taxon>Blastocladiomycetes</taxon>
        <taxon>Blastocladiales</taxon>
        <taxon>Catenariaceae</taxon>
        <taxon>Catenaria</taxon>
    </lineage>
</organism>
<dbReference type="Pfam" id="PF16062">
    <property type="entry name" value="MavL-like"/>
    <property type="match status" value="1"/>
</dbReference>
<dbReference type="AlphaFoldDB" id="A0A1Y2H7V3"/>